<dbReference type="GO" id="GO:0051225">
    <property type="term" value="P:spindle assembly"/>
    <property type="evidence" value="ECO:0007669"/>
    <property type="project" value="TreeGrafter"/>
</dbReference>
<feature type="region of interest" description="Disordered" evidence="7">
    <location>
        <begin position="2509"/>
        <end position="2544"/>
    </location>
</feature>
<feature type="region of interest" description="Disordered" evidence="7">
    <location>
        <begin position="3002"/>
        <end position="3111"/>
    </location>
</feature>
<evidence type="ECO:0000256" key="3">
    <source>
        <dbReference type="ARBA" id="ARBA00022490"/>
    </source>
</evidence>
<feature type="compositionally biased region" description="Low complexity" evidence="7">
    <location>
        <begin position="465"/>
        <end position="490"/>
    </location>
</feature>
<dbReference type="GO" id="GO:0000278">
    <property type="term" value="P:mitotic cell cycle"/>
    <property type="evidence" value="ECO:0007669"/>
    <property type="project" value="TreeGrafter"/>
</dbReference>
<dbReference type="GO" id="GO:0007020">
    <property type="term" value="P:microtubule nucleation"/>
    <property type="evidence" value="ECO:0007669"/>
    <property type="project" value="InterPro"/>
</dbReference>
<feature type="region of interest" description="Disordered" evidence="7">
    <location>
        <begin position="3224"/>
        <end position="3252"/>
    </location>
</feature>
<organism evidence="9 10">
    <name type="scientific">Cystoisospora suis</name>
    <dbReference type="NCBI Taxonomy" id="483139"/>
    <lineage>
        <taxon>Eukaryota</taxon>
        <taxon>Sar</taxon>
        <taxon>Alveolata</taxon>
        <taxon>Apicomplexa</taxon>
        <taxon>Conoidasida</taxon>
        <taxon>Coccidia</taxon>
        <taxon>Eucoccidiorida</taxon>
        <taxon>Eimeriorina</taxon>
        <taxon>Sarcocystidae</taxon>
        <taxon>Cystoisospora</taxon>
    </lineage>
</organism>
<feature type="compositionally biased region" description="Polar residues" evidence="7">
    <location>
        <begin position="576"/>
        <end position="589"/>
    </location>
</feature>
<evidence type="ECO:0000259" key="8">
    <source>
        <dbReference type="Pfam" id="PF04130"/>
    </source>
</evidence>
<evidence type="ECO:0000313" key="10">
    <source>
        <dbReference type="Proteomes" id="UP000221165"/>
    </source>
</evidence>
<evidence type="ECO:0000313" key="9">
    <source>
        <dbReference type="EMBL" id="PHJ25666.1"/>
    </source>
</evidence>
<feature type="compositionally biased region" description="Polar residues" evidence="7">
    <location>
        <begin position="2574"/>
        <end position="2588"/>
    </location>
</feature>
<dbReference type="GO" id="GO:0051011">
    <property type="term" value="F:microtubule minus-end binding"/>
    <property type="evidence" value="ECO:0007669"/>
    <property type="project" value="TreeGrafter"/>
</dbReference>
<protein>
    <submittedName>
        <fullName evidence="9">Spc97 spc98 family</fullName>
    </submittedName>
</protein>
<feature type="compositionally biased region" description="Basic and acidic residues" evidence="7">
    <location>
        <begin position="801"/>
        <end position="825"/>
    </location>
</feature>
<feature type="compositionally biased region" description="Acidic residues" evidence="7">
    <location>
        <begin position="417"/>
        <end position="434"/>
    </location>
</feature>
<gene>
    <name evidence="9" type="ORF">CSUI_000486</name>
</gene>
<proteinExistence type="inferred from homology"/>
<feature type="compositionally biased region" description="Basic and acidic residues" evidence="7">
    <location>
        <begin position="1339"/>
        <end position="1356"/>
    </location>
</feature>
<keyword evidence="10" id="KW-1185">Reference proteome</keyword>
<name>A0A2C6LGZ7_9APIC</name>
<dbReference type="OrthoDB" id="349059at2759"/>
<dbReference type="PANTHER" id="PTHR19302:SF70">
    <property type="entry name" value="GAMMA-TUBULIN COMPLEX COMPONENT 6"/>
    <property type="match status" value="1"/>
</dbReference>
<feature type="region of interest" description="Disordered" evidence="7">
    <location>
        <begin position="514"/>
        <end position="559"/>
    </location>
</feature>
<feature type="compositionally biased region" description="Basic and acidic residues" evidence="7">
    <location>
        <begin position="2437"/>
        <end position="2447"/>
    </location>
</feature>
<feature type="region of interest" description="Disordered" evidence="7">
    <location>
        <begin position="2171"/>
        <end position="2211"/>
    </location>
</feature>
<feature type="region of interest" description="Disordered" evidence="7">
    <location>
        <begin position="2715"/>
        <end position="2755"/>
    </location>
</feature>
<feature type="compositionally biased region" description="Low complexity" evidence="7">
    <location>
        <begin position="546"/>
        <end position="559"/>
    </location>
</feature>
<feature type="compositionally biased region" description="Polar residues" evidence="7">
    <location>
        <begin position="1120"/>
        <end position="1136"/>
    </location>
</feature>
<evidence type="ECO:0000256" key="6">
    <source>
        <dbReference type="SAM" id="Coils"/>
    </source>
</evidence>
<feature type="region of interest" description="Disordered" evidence="7">
    <location>
        <begin position="1843"/>
        <end position="1875"/>
    </location>
</feature>
<dbReference type="VEuPathDB" id="ToxoDB:CSUI_000486"/>
<feature type="domain" description="Gamma tubulin complex component C-terminal" evidence="8">
    <location>
        <begin position="2872"/>
        <end position="3313"/>
    </location>
</feature>
<dbReference type="Gene3D" id="1.20.120.1900">
    <property type="entry name" value="Gamma-tubulin complex, C-terminal domain"/>
    <property type="match status" value="1"/>
</dbReference>
<feature type="region of interest" description="Disordered" evidence="7">
    <location>
        <begin position="1295"/>
        <end position="1383"/>
    </location>
</feature>
<feature type="compositionally biased region" description="Basic and acidic residues" evidence="7">
    <location>
        <begin position="2731"/>
        <end position="2748"/>
    </location>
</feature>
<dbReference type="GO" id="GO:0043015">
    <property type="term" value="F:gamma-tubulin binding"/>
    <property type="evidence" value="ECO:0007669"/>
    <property type="project" value="InterPro"/>
</dbReference>
<feature type="compositionally biased region" description="Basic and acidic residues" evidence="7">
    <location>
        <begin position="372"/>
        <end position="388"/>
    </location>
</feature>
<dbReference type="EMBL" id="MIGC01000186">
    <property type="protein sequence ID" value="PHJ25666.1"/>
    <property type="molecule type" value="Genomic_DNA"/>
</dbReference>
<feature type="compositionally biased region" description="Basic and acidic residues" evidence="7">
    <location>
        <begin position="2321"/>
        <end position="2338"/>
    </location>
</feature>
<feature type="region of interest" description="Disordered" evidence="7">
    <location>
        <begin position="2321"/>
        <end position="2343"/>
    </location>
</feature>
<evidence type="ECO:0000256" key="2">
    <source>
        <dbReference type="ARBA" id="ARBA00010337"/>
    </source>
</evidence>
<keyword evidence="4" id="KW-0493">Microtubule</keyword>
<feature type="compositionally biased region" description="Basic and acidic residues" evidence="7">
    <location>
        <begin position="3070"/>
        <end position="3080"/>
    </location>
</feature>
<feature type="compositionally biased region" description="Basic and acidic residues" evidence="7">
    <location>
        <begin position="695"/>
        <end position="713"/>
    </location>
</feature>
<dbReference type="GO" id="GO:0000930">
    <property type="term" value="C:gamma-tubulin complex"/>
    <property type="evidence" value="ECO:0007669"/>
    <property type="project" value="TreeGrafter"/>
</dbReference>
<accession>A0A2C6LGZ7</accession>
<comment type="subcellular location">
    <subcellularLocation>
        <location evidence="1">Cytoplasm</location>
        <location evidence="1">Cytoskeleton</location>
    </subcellularLocation>
</comment>
<feature type="region of interest" description="Disordered" evidence="7">
    <location>
        <begin position="2566"/>
        <end position="2590"/>
    </location>
</feature>
<evidence type="ECO:0000256" key="5">
    <source>
        <dbReference type="ARBA" id="ARBA00023212"/>
    </source>
</evidence>
<dbReference type="PANTHER" id="PTHR19302">
    <property type="entry name" value="GAMMA TUBULIN COMPLEX PROTEIN"/>
    <property type="match status" value="1"/>
</dbReference>
<feature type="compositionally biased region" description="Basic and acidic residues" evidence="7">
    <location>
        <begin position="2194"/>
        <end position="2211"/>
    </location>
</feature>
<feature type="region of interest" description="Disordered" evidence="7">
    <location>
        <begin position="678"/>
        <end position="755"/>
    </location>
</feature>
<dbReference type="InterPro" id="IPR007259">
    <property type="entry name" value="GCP"/>
</dbReference>
<feature type="compositionally biased region" description="Polar residues" evidence="7">
    <location>
        <begin position="714"/>
        <end position="727"/>
    </location>
</feature>
<reference evidence="9 10" key="1">
    <citation type="journal article" date="2017" name="Int. J. Parasitol.">
        <title>The genome of the protozoan parasite Cystoisospora suis and a reverse vaccinology approach to identify vaccine candidates.</title>
        <authorList>
            <person name="Palmieri N."/>
            <person name="Shrestha A."/>
            <person name="Ruttkowski B."/>
            <person name="Beck T."/>
            <person name="Vogl C."/>
            <person name="Tomley F."/>
            <person name="Blake D.P."/>
            <person name="Joachim A."/>
        </authorList>
    </citation>
    <scope>NUCLEOTIDE SEQUENCE [LARGE SCALE GENOMIC DNA]</scope>
    <source>
        <strain evidence="9 10">Wien I</strain>
    </source>
</reference>
<dbReference type="GeneID" id="94423931"/>
<feature type="region of interest" description="Disordered" evidence="7">
    <location>
        <begin position="787"/>
        <end position="868"/>
    </location>
</feature>
<feature type="region of interest" description="Disordered" evidence="7">
    <location>
        <begin position="2414"/>
        <end position="2456"/>
    </location>
</feature>
<keyword evidence="6" id="KW-0175">Coiled coil</keyword>
<feature type="compositionally biased region" description="Basic and acidic residues" evidence="7">
    <location>
        <begin position="3101"/>
        <end position="3111"/>
    </location>
</feature>
<feature type="compositionally biased region" description="Acidic residues" evidence="7">
    <location>
        <begin position="1357"/>
        <end position="1371"/>
    </location>
</feature>
<dbReference type="InterPro" id="IPR040457">
    <property type="entry name" value="GCP_C"/>
</dbReference>
<keyword evidence="5" id="KW-0206">Cytoskeleton</keyword>
<dbReference type="RefSeq" id="XP_067927312.1">
    <property type="nucleotide sequence ID" value="XM_068060720.1"/>
</dbReference>
<feature type="region of interest" description="Disordered" evidence="7">
    <location>
        <begin position="1"/>
        <end position="20"/>
    </location>
</feature>
<feature type="compositionally biased region" description="Polar residues" evidence="7">
    <location>
        <begin position="1843"/>
        <end position="1857"/>
    </location>
</feature>
<dbReference type="InterPro" id="IPR042241">
    <property type="entry name" value="GCP_C_sf"/>
</dbReference>
<feature type="coiled-coil region" evidence="6">
    <location>
        <begin position="3162"/>
        <end position="3189"/>
    </location>
</feature>
<dbReference type="GO" id="GO:0000922">
    <property type="term" value="C:spindle pole"/>
    <property type="evidence" value="ECO:0007669"/>
    <property type="project" value="InterPro"/>
</dbReference>
<feature type="region of interest" description="Disordered" evidence="7">
    <location>
        <begin position="456"/>
        <end position="490"/>
    </location>
</feature>
<feature type="region of interest" description="Disordered" evidence="7">
    <location>
        <begin position="1115"/>
        <end position="1136"/>
    </location>
</feature>
<dbReference type="Pfam" id="PF04130">
    <property type="entry name" value="GCP_C_terminal"/>
    <property type="match status" value="1"/>
</dbReference>
<comment type="similarity">
    <text evidence="2">Belongs to the TUBGCP family.</text>
</comment>
<feature type="compositionally biased region" description="Polar residues" evidence="7">
    <location>
        <begin position="2513"/>
        <end position="2538"/>
    </location>
</feature>
<feature type="compositionally biased region" description="Low complexity" evidence="7">
    <location>
        <begin position="1307"/>
        <end position="1316"/>
    </location>
</feature>
<evidence type="ECO:0000256" key="1">
    <source>
        <dbReference type="ARBA" id="ARBA00004245"/>
    </source>
</evidence>
<dbReference type="GO" id="GO:0031122">
    <property type="term" value="P:cytoplasmic microtubule organization"/>
    <property type="evidence" value="ECO:0007669"/>
    <property type="project" value="TreeGrafter"/>
</dbReference>
<feature type="region of interest" description="Disordered" evidence="7">
    <location>
        <begin position="372"/>
        <end position="440"/>
    </location>
</feature>
<feature type="compositionally biased region" description="Basic and acidic residues" evidence="7">
    <location>
        <begin position="1295"/>
        <end position="1305"/>
    </location>
</feature>
<evidence type="ECO:0000256" key="7">
    <source>
        <dbReference type="SAM" id="MobiDB-lite"/>
    </source>
</evidence>
<feature type="compositionally biased region" description="Polar residues" evidence="7">
    <location>
        <begin position="3029"/>
        <end position="3065"/>
    </location>
</feature>
<feature type="region of interest" description="Disordered" evidence="7">
    <location>
        <begin position="2250"/>
        <end position="2279"/>
    </location>
</feature>
<feature type="region of interest" description="Disordered" evidence="7">
    <location>
        <begin position="576"/>
        <end position="634"/>
    </location>
</feature>
<feature type="compositionally biased region" description="Low complexity" evidence="7">
    <location>
        <begin position="616"/>
        <end position="632"/>
    </location>
</feature>
<comment type="caution">
    <text evidence="9">The sequence shown here is derived from an EMBL/GenBank/DDBJ whole genome shotgun (WGS) entry which is preliminary data.</text>
</comment>
<evidence type="ECO:0000256" key="4">
    <source>
        <dbReference type="ARBA" id="ARBA00022701"/>
    </source>
</evidence>
<dbReference type="GO" id="GO:0005874">
    <property type="term" value="C:microtubule"/>
    <property type="evidence" value="ECO:0007669"/>
    <property type="project" value="UniProtKB-KW"/>
</dbReference>
<dbReference type="GO" id="GO:0051321">
    <property type="term" value="P:meiotic cell cycle"/>
    <property type="evidence" value="ECO:0007669"/>
    <property type="project" value="TreeGrafter"/>
</dbReference>
<feature type="region of interest" description="Disordered" evidence="7">
    <location>
        <begin position="1912"/>
        <end position="1971"/>
    </location>
</feature>
<sequence length="3346" mass="371538">MEETAARAVTKQGENTEETKDGLPMEVCQRAGRRAGRKVTIEERKDRRSSYCSQISGTYLYSSLCMRPRSTPSLLRELVLHQLSREQIEGACSSFRSCPSTFSSFSRPDSAAVGDILYSRMLERAWTSLLLPSLRHRHSSREDVETKSETVPGIGPLHSSSSLSLWVYEWSQHLRVCGQEEEGAALLLLTDVFRHRKSFPTRTSFSLRPSFRSSRSRGLVKNCISCTHLNDNREAGTTSSCLLLKEHERILLLLLLLSRPVSSTALQTKEGVSRSNCFLPYGPTVEGSRASEVSRQVLHAAFLSTPQLDQRALRGTLRRPLGSYEEDEKREEALCWGGNAGGIRVSQRAWGVHTPETQEQIHSAAKRLGLHLRENDGDTFKETRRDGGVEATGISPETAEMQERTFQLPGEQSSETASDEDVASTEEDPAQEEGDASRDNTSAFACFRDWRSTPPLSSASPTYLSASKRGSSFSLRSRSSSSTPSLLPQGSPVCSAFACPRSVASLFQSSISPSESCRFPLSNRIPPVPPVETDTSSSYLRPSGVHTPGTHTSPPSSSTSFFRSDCLAALQARMNSSHPSSYDPTSADTSRCPFLLSTSPSSPPVPLGRGDTSSRPSYSTLGVSVSSVGSPLPLNPEKDRFAVSMNGLVKNQRSLILSSHAFSQSSCRPSYPPPVHNDFFPEASRSRHFTNRSKALTDEKRGLSDNPPDRISESHLQGSSKEPSFSWSLLRPRDRHNSPRRTSSSSMRVDEETPSFFGGHVFQNRHSLFMDPSLQGELSSQGMHNKTVFSDFQGDTGEGGQTKREDGKEETTDRKAPSVDARGEALGDQGSFTLSKESRHSHSSFTLSPVGEDIRASTPRGGYFRGEHEPRKVPVDIVAVRAGMNGHHLENHSNSLQETSSIPASLSSVRTTHPLDILESEVAAADIAFSTEKGRRSCQNSFLACNKILTSTYASWDCRLLHPRVKTILSSVESQINYGGMAIGERGGKGLENHMRLRWMGHEAMRCMDTRTQGAVASFLSVACGTMTIGGLINRFPLMHSQGTHSRGNPPSSSLLPLPSIIVSRTAEDLRLTPSRPSFPPSLSLSAVLTTPPAPLIPLPKNISSKQVRQSSAVFGPTGVHSSGDPSSFPEQRSPSSLGFQKSLPFWLQECILALQGFENTLFRARHCCICKAFTSHVYRNDSVKGSSSVEGRKVLGKQYFMNSAFTCWLMEGGISKTREKMTIDLTSIFVPPAVDLFASEEKGSLSWIEDGEEAEEKERTVPSLYIHCPSSAGQRPSFICCSDLEYCSPNREERVFTRQNERRRSPPLSSRGSFSKGSKTERRSVFASSGHGRRKSRTKLDQEKNGAQEREFRGEEDNEANSIGEGDDAEEAGRFHTQHTRRDPWEPVMTEVAIVASLLRRLRAFVAFFRPLAFSETKNFARCPFSVWSHERRGTSNLTFSSFPLGLTMQTFVSGLDSILNAFDTFLLSGEVYIHLGITDASLGYSFSPLSLLPALQAWKSRLVFLCRVCRLDFEISRSCPLPSCFSHRSTTPLTASPVWNYHEHLTHARQERERLNSEGRCETNERQDFSTRWWSFPRGSALLGWLFDHTAALQAEAPYTRSPPDFLPLEALMFPEFPLSSIPRSVDFRSPLSLCGEERHRCWSISSELLRQAMTPLLHFLHMWSFCATLHDPGGEFVIPHTGRCMYTDAASGSVLLTEGILRPGVYASPMFYPDHRTSATMFSPSTVRDVVASNRVSGRSMKGDLTGVEESREGALLRFFPSATLARKPCVSSSEGRDDASELAAAVGGAAKIKFVFPPFLQSLQQEIHKTGLLLYILLLASPEAFVAASLATTGGLLSQGGRTFTSQRESSQIVAPMDESRKGNSSFNDGEKLSMPAFAAPSVSVEDFWKSFDSPFSRLKRSDQSMLLDGRPSVDRPLSPSPPVFSPQIFDSPLDTSRHSSTQPPGQRGNSMNASSSPSRKESPPVYTLSVRHVSDCMSNSRHDGNMHGDCLRRLEREGRRSDCERREGQEEAKQSRHRVFASLSQGSNSHFLISFSLDYTILRHLESTYSVIEAEAMSRVQYYLAREEASYLLLQQAKQEETKQLRELVRHRVRLHQQHQLLQLQRARVCRYLSLAATAALADPESINSPEQLLREINRQKRLGQRALLDTQLMEKNKDRAVVAASSQQEEKKIGGRMVASPSLPGSRDSLHLSPSERHHREEYEETKSFLESQLRLQRLELEQLDLQLQEIRELQRQQQLREQSLRDASHQGSPFYTKGGKASRSLRLHRPSSSKLQEMRLNKGLDVAQAAVDTVTKAMEQAEIAATMVKNRLEKNFSSPQDEKRRREEGLIRSELTPTRCSFEGGVKILQPPGGNATIGEILSQGAQENQRKNPESQMSHNLDGDVIQPLQDRSHLQLTARCAEKGIIFEETPGDTQALREGQTSSGTRPQEKGDPKEGQTENSGDTEIHRVASTLAVGDERRGGGALDKTDEEKKIERVVTMRTAKDDGTLVVSLQKVPRMPENQADSLSSPTTQDKASTVNEGGANSVSEENREITKDEKKLMLKMNLDDKDGHTYDVGAGEGHTPTTAPSVSPRSAYSTEEAAYTRRFPVHDDLERDEKKKEEATSILNGEEGVYLFQQRKSRPHSEKSQSLLSRSVWTCIGAAIKAQQEVANVALTVVLAEQGFDLLGCLEIARQIVLFGASDVMGQFAVDLVHELKKKDAKEKQISRLRASSRGNHRAFPTEESRMIESSGERDIVDGEDDEDEEHMQCHWNEKVNALLATAQSSILVGRRDISGRDVVSSQFERREFEGEERRERRSLRGTACKAVGVQISVRIRDRNEGCTGATVSQGCYKREEKKVRSVGNKGVEELLGDIEVVPSVPFPSTLFFDPEARCHYTRIFQFLCLLSFSLHSIHQVWHGLKRLQKSDVRLQPTLRSSPLPPFSHISRDFLLPGGVYTHMWRLCIRMKFVVGALHAYAITDALQSEWTDLSVYIQQSIQAAVASANRFAAKTSPLRESSSSRKQKNGHRLGSVLSGESACTQRQGDVNSSSSTFHFKNTSPRSCATRDPGTSAQSRKRRPDDSESRRENLGGLEILSRDPEYPSGTQGKRSCESRRFDDSPRGLDSCCSVYELIARHRRTLASIYTRCLLSPRLAPLHRHVMDIFRASWSLHTLKDHLDEDERQLRCLLRDQVNLLREISHQRQAMLATKQQNTMGSTVVRASFQNLQLPLDKNENANLTGDNRSGGEGNTDSTPEEQELSAVRRGVERAAAAAGVKAAQQLLQIEKNFEGACEALMSALQKLEPLQLLDALTLRLDFNQFYSRRAAGLLHTESGIFGATPRGSGLRAVGMRRGV</sequence>
<dbReference type="Proteomes" id="UP000221165">
    <property type="component" value="Unassembled WGS sequence"/>
</dbReference>
<keyword evidence="3" id="KW-0963">Cytoplasm</keyword>
<feature type="compositionally biased region" description="Polar residues" evidence="7">
    <location>
        <begin position="1943"/>
        <end position="1962"/>
    </location>
</feature>